<keyword evidence="3" id="KW-0949">S-adenosyl-L-methionine</keyword>
<dbReference type="EMBL" id="JAYGIL010000021">
    <property type="protein sequence ID" value="MEA5404471.1"/>
    <property type="molecule type" value="Genomic_DNA"/>
</dbReference>
<gene>
    <name evidence="4" type="ORF">VB776_16180</name>
</gene>
<evidence type="ECO:0000256" key="2">
    <source>
        <dbReference type="ARBA" id="ARBA00022679"/>
    </source>
</evidence>
<evidence type="ECO:0000256" key="1">
    <source>
        <dbReference type="ARBA" id="ARBA00022603"/>
    </source>
</evidence>
<evidence type="ECO:0000313" key="5">
    <source>
        <dbReference type="Proteomes" id="UP001303899"/>
    </source>
</evidence>
<dbReference type="InterPro" id="IPR029063">
    <property type="entry name" value="SAM-dependent_MTases_sf"/>
</dbReference>
<evidence type="ECO:0000256" key="3">
    <source>
        <dbReference type="ARBA" id="ARBA00022691"/>
    </source>
</evidence>
<dbReference type="Proteomes" id="UP001303899">
    <property type="component" value="Unassembled WGS sequence"/>
</dbReference>
<evidence type="ECO:0000313" key="4">
    <source>
        <dbReference type="EMBL" id="MEA5404471.1"/>
    </source>
</evidence>
<comment type="caution">
    <text evidence="4">The sequence shown here is derived from an EMBL/GenBank/DDBJ whole genome shotgun (WGS) entry which is preliminary data.</text>
</comment>
<protein>
    <submittedName>
        <fullName evidence="4">Uncharacterized protein</fullName>
    </submittedName>
</protein>
<reference evidence="4 5" key="1">
    <citation type="submission" date="2023-12" db="EMBL/GenBank/DDBJ databases">
        <title>Novel species of the genus Arcicella isolated from rivers.</title>
        <authorList>
            <person name="Lu H."/>
        </authorList>
    </citation>
    <scope>NUCLEOTIDE SEQUENCE [LARGE SCALE GENOMIC DNA]</scope>
    <source>
        <strain evidence="4 5">DC2W</strain>
    </source>
</reference>
<keyword evidence="5" id="KW-1185">Reference proteome</keyword>
<organism evidence="4 5">
    <name type="scientific">Arcicella gelida</name>
    <dbReference type="NCBI Taxonomy" id="2984195"/>
    <lineage>
        <taxon>Bacteria</taxon>
        <taxon>Pseudomonadati</taxon>
        <taxon>Bacteroidota</taxon>
        <taxon>Cytophagia</taxon>
        <taxon>Cytophagales</taxon>
        <taxon>Flectobacillaceae</taxon>
        <taxon>Arcicella</taxon>
    </lineage>
</organism>
<sequence>MTAPITKIIDAGPHQKKNDSARLSYYGGKGSDGTFQKIINQIPPHEMFIETHAGLARITEFKKPSRVTILNDIDPDTVQKLKQKFNCLNGDDYTRNDINDLINEHKNSPLIFVENLDAEYCLVKYESFFTYFNTVIYSDPPYPLKSRKKQRKVYKNEMTDLQHIELIKMLKSYQNIKFLISTYPNSIYQEMLKNYRMIEYYSQTRKGLALENLYMNYEGPNQLHDYSFLGNDFREREKFKAYADNFLRKFREFPQLLQQKILSEL</sequence>
<name>A0ABU5S7Z5_9BACT</name>
<dbReference type="Gene3D" id="3.40.50.150">
    <property type="entry name" value="Vaccinia Virus protein VP39"/>
    <property type="match status" value="1"/>
</dbReference>
<dbReference type="PANTHER" id="PTHR30481">
    <property type="entry name" value="DNA ADENINE METHYLASE"/>
    <property type="match status" value="1"/>
</dbReference>
<accession>A0ABU5S7Z5</accession>
<proteinExistence type="predicted"/>
<dbReference type="RefSeq" id="WP_323697846.1">
    <property type="nucleotide sequence ID" value="NZ_JAYGIL010000021.1"/>
</dbReference>
<dbReference type="SUPFAM" id="SSF53335">
    <property type="entry name" value="S-adenosyl-L-methionine-dependent methyltransferases"/>
    <property type="match status" value="1"/>
</dbReference>
<dbReference type="InterPro" id="IPR012327">
    <property type="entry name" value="MeTrfase_D12"/>
</dbReference>
<keyword evidence="2" id="KW-0808">Transferase</keyword>
<dbReference type="PANTHER" id="PTHR30481:SF4">
    <property type="entry name" value="SITE-SPECIFIC DNA-METHYLTRANSFERASE (ADENINE-SPECIFIC)"/>
    <property type="match status" value="1"/>
</dbReference>
<keyword evidence="1" id="KW-0489">Methyltransferase</keyword>